<gene>
    <name evidence="1" type="ORF">CHR53_20860</name>
</gene>
<dbReference type="AlphaFoldDB" id="A0A3Q9QUH1"/>
<protein>
    <submittedName>
        <fullName evidence="1">Uncharacterized protein</fullName>
    </submittedName>
</protein>
<evidence type="ECO:0000313" key="2">
    <source>
        <dbReference type="Proteomes" id="UP000282892"/>
    </source>
</evidence>
<sequence length="68" mass="8075">MFGEINSEKGEILFKIGEIKSEIREILLRIREINSKVREIKLSKIPYTHTVRKEKRISSILFLSSYHK</sequence>
<accession>A0A3Q9QUH1</accession>
<dbReference type="Proteomes" id="UP000282892">
    <property type="component" value="Chromosome"/>
</dbReference>
<organism evidence="1 2">
    <name type="scientific">Neobacillus mesonae</name>
    <dbReference type="NCBI Taxonomy" id="1193713"/>
    <lineage>
        <taxon>Bacteria</taxon>
        <taxon>Bacillati</taxon>
        <taxon>Bacillota</taxon>
        <taxon>Bacilli</taxon>
        <taxon>Bacillales</taxon>
        <taxon>Bacillaceae</taxon>
        <taxon>Neobacillus</taxon>
    </lineage>
</organism>
<dbReference type="EMBL" id="CP022572">
    <property type="protein sequence ID" value="AZU63522.1"/>
    <property type="molecule type" value="Genomic_DNA"/>
</dbReference>
<evidence type="ECO:0000313" key="1">
    <source>
        <dbReference type="EMBL" id="AZU63522.1"/>
    </source>
</evidence>
<name>A0A3Q9QUH1_9BACI</name>
<reference evidence="1 2" key="1">
    <citation type="submission" date="2017-07" db="EMBL/GenBank/DDBJ databases">
        <title>The complete genome sequence of Bacillus mesonae strain H20-5, an efficient strain improving plant abiotic stress resistance.</title>
        <authorList>
            <person name="Kim S.Y."/>
            <person name="Song H."/>
            <person name="Sang M.K."/>
            <person name="Weon H.-Y."/>
            <person name="Song J."/>
        </authorList>
    </citation>
    <scope>NUCLEOTIDE SEQUENCE [LARGE SCALE GENOMIC DNA]</scope>
    <source>
        <strain evidence="1 2">H20-5</strain>
    </source>
</reference>
<keyword evidence="2" id="KW-1185">Reference proteome</keyword>
<dbReference type="KEGG" id="nmk:CHR53_20860"/>
<proteinExistence type="predicted"/>
<dbReference type="STRING" id="1193713.GCA_001636315_01053"/>